<comment type="caution">
    <text evidence="3">The sequence shown here is derived from an EMBL/GenBank/DDBJ whole genome shotgun (WGS) entry which is preliminary data.</text>
</comment>
<evidence type="ECO:0000313" key="4">
    <source>
        <dbReference type="Proteomes" id="UP000005801"/>
    </source>
</evidence>
<dbReference type="InterPro" id="IPR024983">
    <property type="entry name" value="CHAT_dom"/>
</dbReference>
<dbReference type="Pfam" id="PF12770">
    <property type="entry name" value="CHAT"/>
    <property type="match status" value="1"/>
</dbReference>
<dbReference type="STRING" id="391625.PPSIR1_29053"/>
<proteinExistence type="predicted"/>
<dbReference type="AlphaFoldDB" id="A6GHU2"/>
<evidence type="ECO:0000259" key="2">
    <source>
        <dbReference type="Pfam" id="PF12770"/>
    </source>
</evidence>
<name>A6GHU2_9BACT</name>
<evidence type="ECO:0000313" key="3">
    <source>
        <dbReference type="EMBL" id="EDM74539.1"/>
    </source>
</evidence>
<protein>
    <recommendedName>
        <fullName evidence="2">CHAT domain-containing protein</fullName>
    </recommendedName>
</protein>
<gene>
    <name evidence="3" type="ORF">PPSIR1_29053</name>
</gene>
<evidence type="ECO:0000256" key="1">
    <source>
        <dbReference type="SAM" id="MobiDB-lite"/>
    </source>
</evidence>
<dbReference type="eggNOG" id="COG4995">
    <property type="taxonomic scope" value="Bacteria"/>
</dbReference>
<sequence length="709" mass="77012">MPWTSSAPSRPSPSSPPDATEVLAMHDHDIATVTLELLRLGPPHNHLLSPLTRYIGVCGHHRVEEVGVPWEHRHFTHSLSTLRYTEISSVAEGTAEAAAATRKRLTSLERLGEEITSVVSSVEGLKHQLSAAAAHEGTDLVHLEILLSASELAMLPFEITRTFPGGPGADAEFLVIQPVADIEITRRVRGVATAAVPWPERPKVLFIAAQPEGMDVPRDAHIQALLEAINPYIGAHADSPEGLFAAAENYLTILPAASVDEIQRACEAERYSYVHILAHGYQDDQAPGNPFGLALHAGPGLDTLEVVSGSRLAAALRAGGHTPAVITVAACDSGNVTEVIHTGASLAHALHNSGIPLVVASQFPLSFEGSIEMVEQIYQRLPRGEDPRLVLHDLRRRLYARYAARTHDWASLVAYAALPVDLDNQLRRVHYQSARRRLDATMERIDARLDVAGLDGSGGSDGLGGDAGALAAIEDTLAWLPSTGEWRIESEGLRGSVRKRLAQIYHAQGARPEHGEDARRELWGQSLALLRQARDHYRAAARASLVHRDDSLVQQTAVQWPLIQTLCLDAVLGEPFDQHSWAAALLSTQVDIDGGSDETRAWALSSLVELYLLLLAWPRSASAEAVRVDDPEARAREACGDLIEHARGRVPLALKLTRKQLDRYSTWLWAPEFIAAQSSAGVQRRLQEPGDIEALQALARELSTQLATA</sequence>
<feature type="domain" description="CHAT" evidence="2">
    <location>
        <begin position="112"/>
        <end position="415"/>
    </location>
</feature>
<reference evidence="3 4" key="1">
    <citation type="submission" date="2007-06" db="EMBL/GenBank/DDBJ databases">
        <authorList>
            <person name="Shimkets L."/>
            <person name="Ferriera S."/>
            <person name="Johnson J."/>
            <person name="Kravitz S."/>
            <person name="Beeson K."/>
            <person name="Sutton G."/>
            <person name="Rogers Y.-H."/>
            <person name="Friedman R."/>
            <person name="Frazier M."/>
            <person name="Venter J.C."/>
        </authorList>
    </citation>
    <scope>NUCLEOTIDE SEQUENCE [LARGE SCALE GENOMIC DNA]</scope>
    <source>
        <strain evidence="3 4">SIR-1</strain>
    </source>
</reference>
<dbReference type="EMBL" id="ABCS01000125">
    <property type="protein sequence ID" value="EDM74539.1"/>
    <property type="molecule type" value="Genomic_DNA"/>
</dbReference>
<feature type="region of interest" description="Disordered" evidence="1">
    <location>
        <begin position="1"/>
        <end position="20"/>
    </location>
</feature>
<organism evidence="3 4">
    <name type="scientific">Plesiocystis pacifica SIR-1</name>
    <dbReference type="NCBI Taxonomy" id="391625"/>
    <lineage>
        <taxon>Bacteria</taxon>
        <taxon>Pseudomonadati</taxon>
        <taxon>Myxococcota</taxon>
        <taxon>Polyangia</taxon>
        <taxon>Nannocystales</taxon>
        <taxon>Nannocystaceae</taxon>
        <taxon>Plesiocystis</taxon>
    </lineage>
</organism>
<dbReference type="Proteomes" id="UP000005801">
    <property type="component" value="Unassembled WGS sequence"/>
</dbReference>
<keyword evidence="4" id="KW-1185">Reference proteome</keyword>
<accession>A6GHU2</accession>